<protein>
    <submittedName>
        <fullName evidence="2">Uncharacterized protein</fullName>
    </submittedName>
</protein>
<name>A0A6A7RPU7_9PROT</name>
<dbReference type="AlphaFoldDB" id="A0A6A7RPU7"/>
<reference evidence="2 3" key="1">
    <citation type="submission" date="2017-09" db="EMBL/GenBank/DDBJ databases">
        <title>Metagenomic Analysis Reveals Denitrifying Candidatus Accumulibacter and Flanking Population as a Source of N2O.</title>
        <authorList>
            <person name="Gao H."/>
            <person name="Mao Y."/>
            <person name="Zhao X."/>
            <person name="Liu W.-T."/>
            <person name="Zhang T."/>
            <person name="Wells G."/>
        </authorList>
    </citation>
    <scope>NUCLEOTIDE SEQUENCE [LARGE SCALE GENOMIC DNA]</scope>
    <source>
        <strain evidence="2">CANDO_2_IC</strain>
    </source>
</reference>
<dbReference type="Proteomes" id="UP000342300">
    <property type="component" value="Unassembled WGS sequence"/>
</dbReference>
<evidence type="ECO:0000313" key="3">
    <source>
        <dbReference type="Proteomes" id="UP000342300"/>
    </source>
</evidence>
<organism evidence="2 3">
    <name type="scientific">Candidatus Accumulibacter phosphatis</name>
    <dbReference type="NCBI Taxonomy" id="327160"/>
    <lineage>
        <taxon>Bacteria</taxon>
        <taxon>Pseudomonadati</taxon>
        <taxon>Pseudomonadota</taxon>
        <taxon>Betaproteobacteria</taxon>
        <taxon>Candidatus Accumulibacter</taxon>
    </lineage>
</organism>
<dbReference type="EMBL" id="PDHS01000068">
    <property type="protein sequence ID" value="MQM29581.1"/>
    <property type="molecule type" value="Genomic_DNA"/>
</dbReference>
<feature type="region of interest" description="Disordered" evidence="1">
    <location>
        <begin position="88"/>
        <end position="116"/>
    </location>
</feature>
<comment type="caution">
    <text evidence="2">The sequence shown here is derived from an EMBL/GenBank/DDBJ whole genome shotgun (WGS) entry which is preliminary data.</text>
</comment>
<gene>
    <name evidence="2" type="ORF">CRU78_03140</name>
</gene>
<proteinExistence type="predicted"/>
<feature type="compositionally biased region" description="Polar residues" evidence="1">
    <location>
        <begin position="97"/>
        <end position="116"/>
    </location>
</feature>
<evidence type="ECO:0000256" key="1">
    <source>
        <dbReference type="SAM" id="MobiDB-lite"/>
    </source>
</evidence>
<accession>A0A6A7RPU7</accession>
<sequence>MGDTLRRALQFSDALIYYFRGQFGSQRSTKLWIELLDVLENISAAMLIVLDVVLDKRRLIANRAQYKQRFKHGSARRQTFGVHTALSQNHHGLEGSSDPSVQQRCEQQSFVPTRDV</sequence>
<evidence type="ECO:0000313" key="2">
    <source>
        <dbReference type="EMBL" id="MQM29581.1"/>
    </source>
</evidence>